<dbReference type="EMBL" id="JAUDFV010000149">
    <property type="protein sequence ID" value="KAL2719397.1"/>
    <property type="molecule type" value="Genomic_DNA"/>
</dbReference>
<protein>
    <submittedName>
        <fullName evidence="2">AT-rich interactive domain-containing protein 1B-like isoform X3</fullName>
    </submittedName>
</protein>
<feature type="compositionally biased region" description="Basic residues" evidence="1">
    <location>
        <begin position="1"/>
        <end position="15"/>
    </location>
</feature>
<evidence type="ECO:0000313" key="3">
    <source>
        <dbReference type="Proteomes" id="UP001607302"/>
    </source>
</evidence>
<comment type="caution">
    <text evidence="2">The sequence shown here is derived from an EMBL/GenBank/DDBJ whole genome shotgun (WGS) entry which is preliminary data.</text>
</comment>
<keyword evidence="3" id="KW-1185">Reference proteome</keyword>
<proteinExistence type="predicted"/>
<evidence type="ECO:0000256" key="1">
    <source>
        <dbReference type="SAM" id="MobiDB-lite"/>
    </source>
</evidence>
<reference evidence="2 3" key="1">
    <citation type="journal article" date="2024" name="Ann. Entomol. Soc. Am.">
        <title>Genomic analyses of the southern and eastern yellowjacket wasps (Hymenoptera: Vespidae) reveal evolutionary signatures of social life.</title>
        <authorList>
            <person name="Catto M.A."/>
            <person name="Caine P.B."/>
            <person name="Orr S.E."/>
            <person name="Hunt B.G."/>
            <person name="Goodisman M.A.D."/>
        </authorList>
    </citation>
    <scope>NUCLEOTIDE SEQUENCE [LARGE SCALE GENOMIC DNA]</scope>
    <source>
        <strain evidence="2">233</strain>
        <tissue evidence="2">Head and thorax</tissue>
    </source>
</reference>
<accession>A0ABD2AFJ6</accession>
<feature type="compositionally biased region" description="Acidic residues" evidence="1">
    <location>
        <begin position="20"/>
        <end position="33"/>
    </location>
</feature>
<feature type="region of interest" description="Disordered" evidence="1">
    <location>
        <begin position="1"/>
        <end position="63"/>
    </location>
</feature>
<sequence>KRRRRRRRRRERRWRRREEEQEEKEEEEKEDDISTLSNCSESGGEPEAMLDIHHQGSGIDTHHQQFHNSYEVVVSSFDYRPDLVNKCAGNIRWYHSPKEPLDFRWIVSGFSTCRE</sequence>
<dbReference type="AlphaFoldDB" id="A0ABD2AFJ6"/>
<dbReference type="Proteomes" id="UP001607302">
    <property type="component" value="Unassembled WGS sequence"/>
</dbReference>
<feature type="non-terminal residue" evidence="2">
    <location>
        <position position="1"/>
    </location>
</feature>
<organism evidence="2 3">
    <name type="scientific">Vespula squamosa</name>
    <name type="common">Southern yellow jacket</name>
    <name type="synonym">Wasp</name>
    <dbReference type="NCBI Taxonomy" id="30214"/>
    <lineage>
        <taxon>Eukaryota</taxon>
        <taxon>Metazoa</taxon>
        <taxon>Ecdysozoa</taxon>
        <taxon>Arthropoda</taxon>
        <taxon>Hexapoda</taxon>
        <taxon>Insecta</taxon>
        <taxon>Pterygota</taxon>
        <taxon>Neoptera</taxon>
        <taxon>Endopterygota</taxon>
        <taxon>Hymenoptera</taxon>
        <taxon>Apocrita</taxon>
        <taxon>Aculeata</taxon>
        <taxon>Vespoidea</taxon>
        <taxon>Vespidae</taxon>
        <taxon>Vespinae</taxon>
        <taxon>Vespula</taxon>
    </lineage>
</organism>
<gene>
    <name evidence="2" type="ORF">V1478_010859</name>
</gene>
<name>A0ABD2AFJ6_VESSQ</name>
<evidence type="ECO:0000313" key="2">
    <source>
        <dbReference type="EMBL" id="KAL2719397.1"/>
    </source>
</evidence>